<sequence length="128" mass="13945">MGHMAGGVGGRVVVGRHIYGNLYGCDREVLKDEAALITIVKEAVRVANAMLLSIGSYRFGPSGGLTVFAVVAESHISIHTWPEHGFATVDVYTCGDHTDPKAAFDYIVSKLKPHRVEVYFGDRSMYSE</sequence>
<dbReference type="Pfam" id="PF02675">
    <property type="entry name" value="AdoMet_dc"/>
    <property type="match status" value="1"/>
</dbReference>
<dbReference type="HAMAP" id="MF_00464">
    <property type="entry name" value="AdoMetDC_1"/>
    <property type="match status" value="1"/>
</dbReference>
<feature type="active site" description="Proton acceptor; for processing activity" evidence="10">
    <location>
        <position position="79"/>
    </location>
</feature>
<dbReference type="EMBL" id="CP000561">
    <property type="protein sequence ID" value="ABO08233.1"/>
    <property type="molecule type" value="Genomic_DNA"/>
</dbReference>
<comment type="cofactor">
    <cofactor evidence="10">
        <name>pyruvate</name>
        <dbReference type="ChEBI" id="CHEBI:15361"/>
    </cofactor>
    <text evidence="10">Binds 1 pyruvoyl group covalently per subunit.</text>
</comment>
<evidence type="ECO:0000256" key="4">
    <source>
        <dbReference type="ARBA" id="ARBA00023066"/>
    </source>
</evidence>
<feature type="active site" description="Proton donor; for catalytic activity" evidence="10">
    <location>
        <position position="94"/>
    </location>
</feature>
<keyword evidence="4 10" id="KW-0745">Spermidine biosynthesis</keyword>
<feature type="site" description="Cleavage (non-hydrolytic); by autolysis" evidence="10">
    <location>
        <begin position="73"/>
        <end position="74"/>
    </location>
</feature>
<feature type="chain" id="PRO_5023508874" description="S-adenosylmethionine decarboxylase alpha chain" evidence="10">
    <location>
        <begin position="74"/>
        <end position="128"/>
    </location>
</feature>
<reference evidence="11" key="1">
    <citation type="submission" date="2007-02" db="EMBL/GenBank/DDBJ databases">
        <title>Complete sequence of Pyrobaculum calidifontis JCM 11548.</title>
        <authorList>
            <consortium name="US DOE Joint Genome Institute"/>
            <person name="Copeland A."/>
            <person name="Lucas S."/>
            <person name="Lapidus A."/>
            <person name="Barry K."/>
            <person name="Glavina del Rio T."/>
            <person name="Dalin E."/>
            <person name="Tice H."/>
            <person name="Pitluck S."/>
            <person name="Chain P."/>
            <person name="Malfatti S."/>
            <person name="Shin M."/>
            <person name="Vergez L."/>
            <person name="Schmutz J."/>
            <person name="Larimer F."/>
            <person name="Land M."/>
            <person name="Hauser L."/>
            <person name="Kyrpides N."/>
            <person name="Mikhailova N."/>
            <person name="Cozen A.E."/>
            <person name="Fitz-Gibbon S.T."/>
            <person name="House C.H."/>
            <person name="Saltikov C."/>
            <person name="Lowe T.M."/>
            <person name="Richardson P."/>
        </authorList>
    </citation>
    <scope>NUCLEOTIDE SEQUENCE [LARGE SCALE GENOMIC DNA]</scope>
    <source>
        <strain evidence="11">JCM 11548</strain>
    </source>
</reference>
<dbReference type="UniPathway" id="UPA00331">
    <property type="reaction ID" value="UER00451"/>
</dbReference>
<keyword evidence="12" id="KW-1185">Reference proteome</keyword>
<evidence type="ECO:0000256" key="1">
    <source>
        <dbReference type="ARBA" id="ARBA00022691"/>
    </source>
</evidence>
<keyword evidence="3 10" id="KW-0068">Autocatalytic cleavage</keyword>
<dbReference type="GO" id="GO:0008295">
    <property type="term" value="P:spermidine biosynthetic process"/>
    <property type="evidence" value="ECO:0007669"/>
    <property type="project" value="UniProtKB-UniRule"/>
</dbReference>
<dbReference type="AlphaFoldDB" id="A3MUB6"/>
<name>A3MUB6_PYRCJ</name>
<evidence type="ECO:0000256" key="8">
    <source>
        <dbReference type="ARBA" id="ARBA00023270"/>
    </source>
</evidence>
<dbReference type="InterPro" id="IPR016067">
    <property type="entry name" value="S-AdoMet_deCO2ase_core"/>
</dbReference>
<comment type="similarity">
    <text evidence="10">Belongs to the prokaryotic AdoMetDC family. Type 1 subfamily.</text>
</comment>
<dbReference type="InterPro" id="IPR017716">
    <property type="entry name" value="S-AdoMet_deCOase_pro-enz"/>
</dbReference>
<dbReference type="EC" id="4.1.1.50" evidence="10"/>
<keyword evidence="5 10" id="KW-0620">Polyamine biosynthesis</keyword>
<dbReference type="eggNOG" id="arCOG00279">
    <property type="taxonomic scope" value="Archaea"/>
</dbReference>
<evidence type="ECO:0000256" key="2">
    <source>
        <dbReference type="ARBA" id="ARBA00022793"/>
    </source>
</evidence>
<evidence type="ECO:0000256" key="9">
    <source>
        <dbReference type="ARBA" id="ARBA00023317"/>
    </source>
</evidence>
<gene>
    <name evidence="10" type="primary">speH</name>
    <name evidence="11" type="ordered locus">Pcal_0807</name>
</gene>
<feature type="modified residue" description="Pyruvic acid (Ser); by autocatalysis" evidence="10">
    <location>
        <position position="74"/>
    </location>
</feature>
<keyword evidence="6 10" id="KW-0865">Zymogen</keyword>
<dbReference type="SUPFAM" id="SSF56276">
    <property type="entry name" value="S-adenosylmethionine decarboxylase"/>
    <property type="match status" value="1"/>
</dbReference>
<evidence type="ECO:0000256" key="5">
    <source>
        <dbReference type="ARBA" id="ARBA00023115"/>
    </source>
</evidence>
<comment type="function">
    <text evidence="10">Catalyzes the decarboxylation of S-adenosylmethionine to S-adenosylmethioninamine (dcAdoMet), the propylamine donor required for the synthesis of the polyamines spermine and spermidine from the diamine putrescine.</text>
</comment>
<dbReference type="PANTHER" id="PTHR33866">
    <property type="entry name" value="S-ADENOSYLMETHIONINE DECARBOXYLASE PROENZYME"/>
    <property type="match status" value="1"/>
</dbReference>
<dbReference type="STRING" id="410359.Pcal_0807"/>
<dbReference type="HOGENOM" id="CLU_125470_2_1_2"/>
<evidence type="ECO:0000256" key="6">
    <source>
        <dbReference type="ARBA" id="ARBA00023145"/>
    </source>
</evidence>
<feature type="active site" description="Schiff-base intermediate with substrate; via pyruvic acid" evidence="10">
    <location>
        <position position="74"/>
    </location>
</feature>
<dbReference type="Gene3D" id="3.30.360.110">
    <property type="entry name" value="S-adenosylmethionine decarboxylase domain"/>
    <property type="match status" value="1"/>
</dbReference>
<comment type="subunit">
    <text evidence="10">Heterotetramer of two alpha and two beta chains arranged as a dimer of alpha/beta heterodimers.</text>
</comment>
<keyword evidence="9 10" id="KW-0670">Pyruvate</keyword>
<dbReference type="GO" id="GO:0004014">
    <property type="term" value="F:adenosylmethionine decarboxylase activity"/>
    <property type="evidence" value="ECO:0007669"/>
    <property type="project" value="UniProtKB-UniRule"/>
</dbReference>
<comment type="pathway">
    <text evidence="10">Amine and polyamine biosynthesis; S-adenosylmethioninamine biosynthesis; S-adenosylmethioninamine from S-adenosyl-L-methionine: step 1/1.</text>
</comment>
<keyword evidence="1 10" id="KW-0949">S-adenosyl-L-methionine</keyword>
<comment type="PTM">
    <text evidence="10">Is synthesized initially as an inactive proenzyme. Formation of the active enzyme involves a self-maturation process in which the active site pyruvoyl group is generated from an internal serine residue via an autocatalytic post-translational modification. Two non-identical subunits are generated from the proenzyme in this reaction, and the pyruvate is formed at the N-terminus of the alpha chain, which is derived from the carboxyl end of the proenzyme. The post-translation cleavage follows an unusual pathway, termed non-hydrolytic serinolysis, in which the side chain hydroxyl group of the serine supplies its oxygen atom to form the C-terminus of the beta chain, while the remainder of the serine residue undergoes an oxidative deamination to produce ammonia and the pyruvoyl group blocking the N-terminus of the alpha chain.</text>
</comment>
<dbReference type="InterPro" id="IPR042286">
    <property type="entry name" value="AdoMetDC_C"/>
</dbReference>
<dbReference type="InterPro" id="IPR003826">
    <property type="entry name" value="AdoMetDC_fam_prok"/>
</dbReference>
<evidence type="ECO:0000256" key="10">
    <source>
        <dbReference type="HAMAP-Rule" id="MF_00464"/>
    </source>
</evidence>
<keyword evidence="2 10" id="KW-0210">Decarboxylase</keyword>
<evidence type="ECO:0000256" key="7">
    <source>
        <dbReference type="ARBA" id="ARBA00023239"/>
    </source>
</evidence>
<keyword evidence="8 10" id="KW-0704">Schiff base</keyword>
<comment type="catalytic activity">
    <reaction evidence="10">
        <text>S-adenosyl-L-methionine + H(+) = S-adenosyl 3-(methylsulfanyl)propylamine + CO2</text>
        <dbReference type="Rhea" id="RHEA:15981"/>
        <dbReference type="ChEBI" id="CHEBI:15378"/>
        <dbReference type="ChEBI" id="CHEBI:16526"/>
        <dbReference type="ChEBI" id="CHEBI:57443"/>
        <dbReference type="ChEBI" id="CHEBI:59789"/>
        <dbReference type="EC" id="4.1.1.50"/>
    </reaction>
</comment>
<feature type="chain" id="PRO_5023508873" description="S-adenosylmethionine decarboxylase beta chain" evidence="10">
    <location>
        <begin position="1"/>
        <end position="73"/>
    </location>
</feature>
<dbReference type="GO" id="GO:0005829">
    <property type="term" value="C:cytosol"/>
    <property type="evidence" value="ECO:0007669"/>
    <property type="project" value="TreeGrafter"/>
</dbReference>
<evidence type="ECO:0000313" key="11">
    <source>
        <dbReference type="EMBL" id="ABO08233.1"/>
    </source>
</evidence>
<dbReference type="Proteomes" id="UP000001431">
    <property type="component" value="Chromosome"/>
</dbReference>
<dbReference type="PANTHER" id="PTHR33866:SF2">
    <property type="entry name" value="S-ADENOSYLMETHIONINE DECARBOXYLASE PROENZYME"/>
    <property type="match status" value="1"/>
</dbReference>
<accession>A3MUB6</accession>
<proteinExistence type="inferred from homology"/>
<evidence type="ECO:0000313" key="12">
    <source>
        <dbReference type="Proteomes" id="UP000001431"/>
    </source>
</evidence>
<organism evidence="11 12">
    <name type="scientific">Pyrobaculum calidifontis (strain DSM 21063 / JCM 11548 / VA1)</name>
    <dbReference type="NCBI Taxonomy" id="410359"/>
    <lineage>
        <taxon>Archaea</taxon>
        <taxon>Thermoproteota</taxon>
        <taxon>Thermoprotei</taxon>
        <taxon>Thermoproteales</taxon>
        <taxon>Thermoproteaceae</taxon>
        <taxon>Pyrobaculum</taxon>
    </lineage>
</organism>
<dbReference type="NCBIfam" id="TIGR03330">
    <property type="entry name" value="SAM_DCase_Bsu"/>
    <property type="match status" value="1"/>
</dbReference>
<protein>
    <recommendedName>
        <fullName evidence="10">S-adenosylmethionine decarboxylase proenzyme</fullName>
        <shortName evidence="10">AdoMetDC</shortName>
        <shortName evidence="10">SAMDC</shortName>
        <ecNumber evidence="10">4.1.1.50</ecNumber>
    </recommendedName>
    <component>
        <recommendedName>
            <fullName evidence="10">S-adenosylmethionine decarboxylase beta chain</fullName>
        </recommendedName>
    </component>
    <component>
        <recommendedName>
            <fullName evidence="10">S-adenosylmethionine decarboxylase alpha chain</fullName>
        </recommendedName>
    </component>
</protein>
<keyword evidence="7 10" id="KW-0456">Lyase</keyword>
<dbReference type="KEGG" id="pcl:Pcal_0807"/>
<dbReference type="Gene3D" id="3.30.160.750">
    <property type="match status" value="1"/>
</dbReference>
<dbReference type="InterPro" id="IPR042284">
    <property type="entry name" value="AdoMetDC_N"/>
</dbReference>
<evidence type="ECO:0000256" key="3">
    <source>
        <dbReference type="ARBA" id="ARBA00022813"/>
    </source>
</evidence>